<dbReference type="AlphaFoldDB" id="A0AAV1JCR6"/>
<protein>
    <recommendedName>
        <fullName evidence="2">Cathepsin propeptide inhibitor domain-containing protein</fullName>
    </recommendedName>
</protein>
<name>A0AAV1JCR6_9NEOP</name>
<dbReference type="SMART" id="SM00848">
    <property type="entry name" value="Inhibitor_I29"/>
    <property type="match status" value="1"/>
</dbReference>
<feature type="domain" description="Cathepsin propeptide inhibitor" evidence="2">
    <location>
        <begin position="33"/>
        <end position="89"/>
    </location>
</feature>
<dbReference type="InterPro" id="IPR038765">
    <property type="entry name" value="Papain-like_cys_pep_sf"/>
</dbReference>
<dbReference type="SUPFAM" id="SSF54001">
    <property type="entry name" value="Cysteine proteinases"/>
    <property type="match status" value="1"/>
</dbReference>
<feature type="signal peptide" evidence="1">
    <location>
        <begin position="1"/>
        <end position="16"/>
    </location>
</feature>
<evidence type="ECO:0000256" key="1">
    <source>
        <dbReference type="SAM" id="SignalP"/>
    </source>
</evidence>
<sequence>MIRLVCCLGVVLGAWALENEKPYYNLENAGELFENFRIKYNRIYDDEMDREIHFQAFVNTLKRINEQNVSASSTVYDINKFADYTSEELEDLTGFLIKKSNATKSWELVNRSCPSPLVLRGVRRQLPLAEPRSGEADLNDKTQIPYRNQIIVLQTKLKSVLRYATPVLRKDNLLITNLSSAVELCELEQDARRPHWCGAHKLDGFLLAGNLRTNLSPTKQSRPVVSYPEGDKCPGLEMAHEIIDKECH</sequence>
<evidence type="ECO:0000313" key="3">
    <source>
        <dbReference type="EMBL" id="CAK1547247.1"/>
    </source>
</evidence>
<gene>
    <name evidence="3" type="ORF">LNINA_LOCUS6738</name>
</gene>
<dbReference type="EMBL" id="CAVLEF010000009">
    <property type="protein sequence ID" value="CAK1547247.1"/>
    <property type="molecule type" value="Genomic_DNA"/>
</dbReference>
<comment type="caution">
    <text evidence="3">The sequence shown here is derived from an EMBL/GenBank/DDBJ whole genome shotgun (WGS) entry which is preliminary data.</text>
</comment>
<dbReference type="InterPro" id="IPR013201">
    <property type="entry name" value="Prot_inhib_I29"/>
</dbReference>
<organism evidence="3 4">
    <name type="scientific">Leptosia nina</name>
    <dbReference type="NCBI Taxonomy" id="320188"/>
    <lineage>
        <taxon>Eukaryota</taxon>
        <taxon>Metazoa</taxon>
        <taxon>Ecdysozoa</taxon>
        <taxon>Arthropoda</taxon>
        <taxon>Hexapoda</taxon>
        <taxon>Insecta</taxon>
        <taxon>Pterygota</taxon>
        <taxon>Neoptera</taxon>
        <taxon>Endopterygota</taxon>
        <taxon>Lepidoptera</taxon>
        <taxon>Glossata</taxon>
        <taxon>Ditrysia</taxon>
        <taxon>Papilionoidea</taxon>
        <taxon>Pieridae</taxon>
        <taxon>Pierinae</taxon>
        <taxon>Leptosia</taxon>
    </lineage>
</organism>
<dbReference type="Proteomes" id="UP001497472">
    <property type="component" value="Unassembled WGS sequence"/>
</dbReference>
<dbReference type="Pfam" id="PF08246">
    <property type="entry name" value="Inhibitor_I29"/>
    <property type="match status" value="1"/>
</dbReference>
<dbReference type="Gene3D" id="1.10.287.2250">
    <property type="match status" value="1"/>
</dbReference>
<evidence type="ECO:0000259" key="2">
    <source>
        <dbReference type="SMART" id="SM00848"/>
    </source>
</evidence>
<feature type="chain" id="PRO_5043751711" description="Cathepsin propeptide inhibitor domain-containing protein" evidence="1">
    <location>
        <begin position="17"/>
        <end position="248"/>
    </location>
</feature>
<keyword evidence="4" id="KW-1185">Reference proteome</keyword>
<accession>A0AAV1JCR6</accession>
<reference evidence="3 4" key="1">
    <citation type="submission" date="2023-11" db="EMBL/GenBank/DDBJ databases">
        <authorList>
            <person name="Okamura Y."/>
        </authorList>
    </citation>
    <scope>NUCLEOTIDE SEQUENCE [LARGE SCALE GENOMIC DNA]</scope>
</reference>
<keyword evidence="1" id="KW-0732">Signal</keyword>
<evidence type="ECO:0000313" key="4">
    <source>
        <dbReference type="Proteomes" id="UP001497472"/>
    </source>
</evidence>
<proteinExistence type="predicted"/>